<comment type="caution">
    <text evidence="3">The sequence shown here is derived from an EMBL/GenBank/DDBJ whole genome shotgun (WGS) entry which is preliminary data.</text>
</comment>
<feature type="domain" description="STAS" evidence="2">
    <location>
        <begin position="61"/>
        <end position="173"/>
    </location>
</feature>
<gene>
    <name evidence="3" type="ORF">D0466_20260</name>
</gene>
<dbReference type="PANTHER" id="PTHR33745:SF3">
    <property type="entry name" value="RSBT CO-ANTAGONIST PROTEIN RSBRC"/>
    <property type="match status" value="1"/>
</dbReference>
<dbReference type="InterPro" id="IPR051932">
    <property type="entry name" value="Bact_StressResp_Reg"/>
</dbReference>
<dbReference type="CDD" id="cd07041">
    <property type="entry name" value="STAS_RsbR_RsbS_like"/>
    <property type="match status" value="1"/>
</dbReference>
<dbReference type="Proteomes" id="UP000262939">
    <property type="component" value="Unassembled WGS sequence"/>
</dbReference>
<name>A0A372L719_9BACI</name>
<sequence>MTKSVINGVVKGLFPLNEDFFLFEKQINNGVDAFLNAFFINFSTYKDALIKSQRELVENLSVPIIPISPTICILPLIGTVDTFRTNVMEEKVLQEIGKLRIQTLILDLSGIAEMDNEVIDHLLKIIDGSSMMECRTVITGLRAEVVRKMIHLGFRFGKDTETFGSLQQALNKHISYLELDIKSNF</sequence>
<evidence type="ECO:0000256" key="1">
    <source>
        <dbReference type="ARBA" id="ARBA00022553"/>
    </source>
</evidence>
<dbReference type="InterPro" id="IPR002645">
    <property type="entry name" value="STAS_dom"/>
</dbReference>
<protein>
    <submittedName>
        <fullName evidence="3">STAS domain-containing protein</fullName>
    </submittedName>
</protein>
<organism evidence="3 4">
    <name type="scientific">Peribacillus glennii</name>
    <dbReference type="NCBI Taxonomy" id="2303991"/>
    <lineage>
        <taxon>Bacteria</taxon>
        <taxon>Bacillati</taxon>
        <taxon>Bacillota</taxon>
        <taxon>Bacilli</taxon>
        <taxon>Bacillales</taxon>
        <taxon>Bacillaceae</taxon>
        <taxon>Peribacillus</taxon>
    </lineage>
</organism>
<evidence type="ECO:0000259" key="2">
    <source>
        <dbReference type="PROSITE" id="PS50801"/>
    </source>
</evidence>
<evidence type="ECO:0000313" key="3">
    <source>
        <dbReference type="EMBL" id="RFU60910.1"/>
    </source>
</evidence>
<dbReference type="EMBL" id="QVTD01000021">
    <property type="protein sequence ID" value="RFU60910.1"/>
    <property type="molecule type" value="Genomic_DNA"/>
</dbReference>
<dbReference type="Pfam" id="PF01740">
    <property type="entry name" value="STAS"/>
    <property type="match status" value="1"/>
</dbReference>
<dbReference type="PROSITE" id="PS50801">
    <property type="entry name" value="STAS"/>
    <property type="match status" value="1"/>
</dbReference>
<dbReference type="OrthoDB" id="2702602at2"/>
<keyword evidence="4" id="KW-1185">Reference proteome</keyword>
<dbReference type="PANTHER" id="PTHR33745">
    <property type="entry name" value="RSBT ANTAGONIST PROTEIN RSBS-RELATED"/>
    <property type="match status" value="1"/>
</dbReference>
<dbReference type="SUPFAM" id="SSF52091">
    <property type="entry name" value="SpoIIaa-like"/>
    <property type="match status" value="1"/>
</dbReference>
<keyword evidence="1" id="KW-0597">Phosphoprotein</keyword>
<dbReference type="Gene3D" id="3.30.750.24">
    <property type="entry name" value="STAS domain"/>
    <property type="match status" value="1"/>
</dbReference>
<evidence type="ECO:0000313" key="4">
    <source>
        <dbReference type="Proteomes" id="UP000262939"/>
    </source>
</evidence>
<accession>A0A372L719</accession>
<reference evidence="3 4" key="1">
    <citation type="submission" date="2018-08" db="EMBL/GenBank/DDBJ databases">
        <title>Bacillus chawlae sp. nov., Bacillus glennii sp. nov., and Bacillus saganii sp. nov. Isolated from the Vehicle Assembly Building at Kennedy Space Center where the Viking Spacecraft were Assembled.</title>
        <authorList>
            <person name="Seuylemezian A."/>
            <person name="Vaishampayan P."/>
        </authorList>
    </citation>
    <scope>NUCLEOTIDE SEQUENCE [LARGE SCALE GENOMIC DNA]</scope>
    <source>
        <strain evidence="3 4">V44-8</strain>
    </source>
</reference>
<proteinExistence type="predicted"/>
<dbReference type="AlphaFoldDB" id="A0A372L719"/>
<dbReference type="InterPro" id="IPR036513">
    <property type="entry name" value="STAS_dom_sf"/>
</dbReference>